<dbReference type="InterPro" id="IPR016024">
    <property type="entry name" value="ARM-type_fold"/>
</dbReference>
<dbReference type="Pfam" id="PF25577">
    <property type="entry name" value="TPR_TAF2_C"/>
    <property type="match status" value="1"/>
</dbReference>
<dbReference type="SUPFAM" id="SSF63737">
    <property type="entry name" value="Leukotriene A4 hydrolase N-terminal domain"/>
    <property type="match status" value="1"/>
</dbReference>
<dbReference type="InterPro" id="IPR037813">
    <property type="entry name" value="TAF2"/>
</dbReference>
<dbReference type="VEuPathDB" id="VectorBase:AAEL014028"/>
<dbReference type="Pfam" id="PF25316">
    <property type="entry name" value="TAF2_3rd"/>
    <property type="match status" value="1"/>
</dbReference>
<dbReference type="CDD" id="cd09839">
    <property type="entry name" value="M1_like_TAF2"/>
    <property type="match status" value="1"/>
</dbReference>
<comment type="subcellular location">
    <subcellularLocation>
        <location evidence="1">Nucleus</location>
    </subcellularLocation>
</comment>
<evidence type="ECO:0000256" key="6">
    <source>
        <dbReference type="ARBA" id="ARBA00023242"/>
    </source>
</evidence>
<dbReference type="AlphaFoldDB" id="A0A0P6IT94"/>
<keyword evidence="6" id="KW-0539">Nucleus</keyword>
<feature type="compositionally biased region" description="Polar residues" evidence="8">
    <location>
        <begin position="1130"/>
        <end position="1146"/>
    </location>
</feature>
<keyword evidence="5" id="KW-0804">Transcription</keyword>
<evidence type="ECO:0000256" key="3">
    <source>
        <dbReference type="ARBA" id="ARBA00017363"/>
    </source>
</evidence>
<evidence type="ECO:0000256" key="8">
    <source>
        <dbReference type="SAM" id="MobiDB-lite"/>
    </source>
</evidence>
<dbReference type="InterPro" id="IPR042097">
    <property type="entry name" value="Aminopeptidase_N-like_N_sf"/>
</dbReference>
<dbReference type="Pfam" id="PF01433">
    <property type="entry name" value="Peptidase_M1"/>
    <property type="match status" value="1"/>
</dbReference>
<accession>A0A0P6IT94</accession>
<organism evidence="12">
    <name type="scientific">Aedes aegypti</name>
    <name type="common">Yellowfever mosquito</name>
    <name type="synonym">Culex aegypti</name>
    <dbReference type="NCBI Taxonomy" id="7159"/>
    <lineage>
        <taxon>Eukaryota</taxon>
        <taxon>Metazoa</taxon>
        <taxon>Ecdysozoa</taxon>
        <taxon>Arthropoda</taxon>
        <taxon>Hexapoda</taxon>
        <taxon>Insecta</taxon>
        <taxon>Pterygota</taxon>
        <taxon>Neoptera</taxon>
        <taxon>Endopterygota</taxon>
        <taxon>Diptera</taxon>
        <taxon>Nematocera</taxon>
        <taxon>Culicoidea</taxon>
        <taxon>Culicidae</taxon>
        <taxon>Culicinae</taxon>
        <taxon>Aedini</taxon>
        <taxon>Aedes</taxon>
        <taxon>Stegomyia</taxon>
    </lineage>
</organism>
<dbReference type="EMBL" id="GDUN01000923">
    <property type="protein sequence ID" value="JAN94996.1"/>
    <property type="molecule type" value="mRNA"/>
</dbReference>
<comment type="similarity">
    <text evidence="2">Belongs to the TAF2 family.</text>
</comment>
<feature type="compositionally biased region" description="Basic and acidic residues" evidence="8">
    <location>
        <begin position="1199"/>
        <end position="1230"/>
    </location>
</feature>
<dbReference type="InterPro" id="IPR014782">
    <property type="entry name" value="Peptidase_M1_dom"/>
</dbReference>
<sequence>MKREKTADNVRPYKLAHQILSLTGISFERKSIIGFVELTIVPVKETLKVIRLNCRQCRIYRVILNDSYEATFHYFDPFLDICQGEIKNKSLEFFSKCHLDAAKKTDADHNAGELAIVVPDQAAHLIGEGRGLRIGIEFSLEDPSGGVHFVIPEGEGSMEERAAHMFTYGHENSSRLWFPCVDSYAEPCTWKLEFTVDKNMTAVSCGELVEVVMTPDLRRKTYHYTVSVPVSAPNIALAVGPFEIYVDPHMHEVTHFCLPQMMPLLKNTVRYMHEAFEFYEEALTQRYPFSCYKQVFVDEIDNDGNAYATMTILSTHLLHSIAIIDQTFVSRKVMSKAIAEQFFGCFITMQNWSDAWLARGIAEYMCGLYSKKCFGNNAYRSWIRDELAEVVKYEEKFGGIILDCSQAPAPPAVSSINQSPAAPAKAYNDNPFYFPIKNLHTISPKYIEIMRKKAHLVIRMLEHRIGQELLLQVFNKQLALASNAASTKISSGLWHQLHISTNIFTKAIFTVTGKDMAVFIDQWVRTGGHAKFTMTSVFNRKRNTIELEVRQDAVNQKGVKKYVGPLLIQLQELDGTFKHTLQIENIVVKADITCHSKSRRNKKKKIPLCTGEEVDMDLSPMDESPVLWIRLDPEMTILRSVHIEQPDFQWQFQLRHERDVTAQLEAIDALERYASPATRLALTDTIENEQVFYEVRCKAALCLTKVATAMVTSWQGPPAMLTIFKKFFGSFSAPHIIRQNNFTNFQHYFLQKTIPVAMAGLRTAHGICPPEVIRFLLDLFKYNDNTKNHYSDNYYRAALVEALGNSITPVISVVHQGMALTSENLSADSKLVLEEVTRILNLEKHLPSYKYTVSIACLKVIRKLQKCGHLPTNPKIYRSYAAYGQYIDVRVAAMECLVDFVKIDGRWEDLEHLIDMLETDPDPMARHKLGRLLIENLPFDKGNKHRLDREELALRIWNNMNGLLSHDTRLRCDMVDLYYTLYNTRVPHCLPNPELASILKPQKLASSFAAVADKEPNPPEPAGIDLESFSSKRARSTSPLDIKPLDLIDIGPTELLMAKSREPSPLLSEEIREDIIVETVDASSIKTEIVEMEKSILKEEIVDLDDNNSVTVVDSAPPAKKAKTEFYSDNSISLPGITPSNSSVTGPTGFEPGMFSKSAESLPAVPSEPSVSGKSDGSKKKKKKDKKKHKHKHKHKHNKDKDKERDRDKDREKSKEKKDPNIVRLIKEDTQETLSSADSSSRDSNPTTLDLTS</sequence>
<dbReference type="InterPro" id="IPR027268">
    <property type="entry name" value="Peptidase_M4/M1_CTD_sf"/>
</dbReference>
<dbReference type="SUPFAM" id="SSF48371">
    <property type="entry name" value="ARM repeat"/>
    <property type="match status" value="1"/>
</dbReference>
<evidence type="ECO:0000313" key="12">
    <source>
        <dbReference type="EMBL" id="JAN94996.1"/>
    </source>
</evidence>
<proteinExistence type="evidence at transcript level"/>
<evidence type="ECO:0000259" key="11">
    <source>
        <dbReference type="Pfam" id="PF25577"/>
    </source>
</evidence>
<feature type="domain" description="Transcription initiation factor TFIID subunit 2 Ig-like" evidence="10">
    <location>
        <begin position="528"/>
        <end position="646"/>
    </location>
</feature>
<dbReference type="GO" id="GO:0008270">
    <property type="term" value="F:zinc ion binding"/>
    <property type="evidence" value="ECO:0007669"/>
    <property type="project" value="InterPro"/>
</dbReference>
<dbReference type="GO" id="GO:0005669">
    <property type="term" value="C:transcription factor TFIID complex"/>
    <property type="evidence" value="ECO:0007669"/>
    <property type="project" value="InterPro"/>
</dbReference>
<evidence type="ECO:0000256" key="5">
    <source>
        <dbReference type="ARBA" id="ARBA00023163"/>
    </source>
</evidence>
<dbReference type="GO" id="GO:0016251">
    <property type="term" value="F:RNA polymerase II general transcription initiation factor activity"/>
    <property type="evidence" value="ECO:0007669"/>
    <property type="project" value="TreeGrafter"/>
</dbReference>
<dbReference type="GO" id="GO:0000976">
    <property type="term" value="F:transcription cis-regulatory region binding"/>
    <property type="evidence" value="ECO:0007669"/>
    <property type="project" value="UniProtKB-ARBA"/>
</dbReference>
<dbReference type="GO" id="GO:0003682">
    <property type="term" value="F:chromatin binding"/>
    <property type="evidence" value="ECO:0007669"/>
    <property type="project" value="TreeGrafter"/>
</dbReference>
<feature type="domain" description="Transcription initiation factor TFIID subunit 2 TPR repeats" evidence="11">
    <location>
        <begin position="647"/>
        <end position="1004"/>
    </location>
</feature>
<evidence type="ECO:0000256" key="2">
    <source>
        <dbReference type="ARBA" id="ARBA00010937"/>
    </source>
</evidence>
<dbReference type="FunFam" id="2.60.40.1730:FF:000003">
    <property type="entry name" value="Transcription initiation factor TFIID subunit 2"/>
    <property type="match status" value="1"/>
</dbReference>
<protein>
    <recommendedName>
        <fullName evidence="3">Transcription initiation factor TFIID subunit 2</fullName>
    </recommendedName>
    <alternativeName>
        <fullName evidence="7">Transcription initiation factor TFIID 150 kDa subunit</fullName>
    </alternativeName>
</protein>
<dbReference type="SUPFAM" id="SSF55486">
    <property type="entry name" value="Metalloproteases ('zincins'), catalytic domain"/>
    <property type="match status" value="1"/>
</dbReference>
<dbReference type="FunFam" id="1.10.390.10:FF:000018">
    <property type="entry name" value="transcription initiation factor TFIID subunit 2"/>
    <property type="match status" value="1"/>
</dbReference>
<dbReference type="InterPro" id="IPR057991">
    <property type="entry name" value="TPR_TAF2_C"/>
</dbReference>
<evidence type="ECO:0000259" key="9">
    <source>
        <dbReference type="Pfam" id="PF01433"/>
    </source>
</evidence>
<reference evidence="12" key="1">
    <citation type="journal article" date="2016" name="PLoS ONE">
        <title>A Deep Insight into the Sialome of Male and Female Aedes aegypti Mosquitoes.</title>
        <authorList>
            <person name="Ribeiro J.M."/>
            <person name="Martin-Martin I."/>
            <person name="Arca B."/>
            <person name="Calvo E."/>
        </authorList>
    </citation>
    <scope>NUCLEOTIDE SEQUENCE</scope>
    <source>
        <strain evidence="12">Liverpool</strain>
        <tissue evidence="12">Salivary glands</tissue>
    </source>
</reference>
<feature type="compositionally biased region" description="Low complexity" evidence="8">
    <location>
        <begin position="1235"/>
        <end position="1244"/>
    </location>
</feature>
<evidence type="ECO:0000256" key="1">
    <source>
        <dbReference type="ARBA" id="ARBA00004123"/>
    </source>
</evidence>
<dbReference type="Gene3D" id="2.60.40.1730">
    <property type="entry name" value="tricorn interacting facor f3 domain"/>
    <property type="match status" value="1"/>
</dbReference>
<feature type="compositionally biased region" description="Basic residues" evidence="8">
    <location>
        <begin position="1179"/>
        <end position="1198"/>
    </location>
</feature>
<evidence type="ECO:0000256" key="4">
    <source>
        <dbReference type="ARBA" id="ARBA00023015"/>
    </source>
</evidence>
<dbReference type="PANTHER" id="PTHR15137">
    <property type="entry name" value="TRANSCRIPTION INITIATION FACTOR TFIID"/>
    <property type="match status" value="1"/>
</dbReference>
<keyword evidence="4" id="KW-0805">Transcription regulation</keyword>
<dbReference type="InterPro" id="IPR057345">
    <property type="entry name" value="Ig-like_TAF2"/>
</dbReference>
<dbReference type="GO" id="GO:0051123">
    <property type="term" value="P:RNA polymerase II preinitiation complex assembly"/>
    <property type="evidence" value="ECO:0007669"/>
    <property type="project" value="UniProtKB-ARBA"/>
</dbReference>
<evidence type="ECO:0000259" key="10">
    <source>
        <dbReference type="Pfam" id="PF25316"/>
    </source>
</evidence>
<dbReference type="PANTHER" id="PTHR15137:SF9">
    <property type="entry name" value="TRANSCRIPTION INITIATION FACTOR TFIID SUBUNIT 2"/>
    <property type="match status" value="1"/>
</dbReference>
<dbReference type="GO" id="GO:0008237">
    <property type="term" value="F:metallopeptidase activity"/>
    <property type="evidence" value="ECO:0007669"/>
    <property type="project" value="InterPro"/>
</dbReference>
<evidence type="ECO:0000256" key="7">
    <source>
        <dbReference type="ARBA" id="ARBA00033345"/>
    </source>
</evidence>
<name>A0A0P6IT94_AEDAE</name>
<dbReference type="Gene3D" id="1.10.390.10">
    <property type="entry name" value="Neutral Protease Domain 2"/>
    <property type="match status" value="1"/>
</dbReference>
<feature type="region of interest" description="Disordered" evidence="8">
    <location>
        <begin position="1130"/>
        <end position="1253"/>
    </location>
</feature>
<feature type="domain" description="Peptidase M1 membrane alanine aminopeptidase" evidence="9">
    <location>
        <begin position="273"/>
        <end position="523"/>
    </location>
</feature>